<dbReference type="Proteomes" id="UP000011116">
    <property type="component" value="Chromosome 7H"/>
</dbReference>
<keyword evidence="3" id="KW-1185">Reference proteome</keyword>
<dbReference type="AlphaFoldDB" id="A0A8I6YJ11"/>
<feature type="domain" description="F-box" evidence="1">
    <location>
        <begin position="36"/>
        <end position="74"/>
    </location>
</feature>
<dbReference type="Pfam" id="PF00646">
    <property type="entry name" value="F-box"/>
    <property type="match status" value="1"/>
</dbReference>
<reference evidence="2" key="2">
    <citation type="submission" date="2020-10" db="EMBL/GenBank/DDBJ databases">
        <authorList>
            <person name="Scholz U."/>
            <person name="Mascher M."/>
            <person name="Fiebig A."/>
        </authorList>
    </citation>
    <scope>NUCLEOTIDE SEQUENCE [LARGE SCALE GENOMIC DNA]</scope>
    <source>
        <strain evidence="2">cv. Morex</strain>
    </source>
</reference>
<dbReference type="Gramene" id="HORVU.MOREX.r2.7HG0612640.1">
    <property type="protein sequence ID" value="HORVU.MOREX.r2.7HG0612640.1"/>
    <property type="gene ID" value="HORVU.MOREX.r2.7HG0612640"/>
</dbReference>
<dbReference type="Gene3D" id="1.20.1280.50">
    <property type="match status" value="1"/>
</dbReference>
<reference evidence="3" key="1">
    <citation type="journal article" date="2012" name="Nature">
        <title>A physical, genetic and functional sequence assembly of the barley genome.</title>
        <authorList>
            <consortium name="The International Barley Genome Sequencing Consortium"/>
            <person name="Mayer K.F."/>
            <person name="Waugh R."/>
            <person name="Brown J.W."/>
            <person name="Schulman A."/>
            <person name="Langridge P."/>
            <person name="Platzer M."/>
            <person name="Fincher G.B."/>
            <person name="Muehlbauer G.J."/>
            <person name="Sato K."/>
            <person name="Close T.J."/>
            <person name="Wise R.P."/>
            <person name="Stein N."/>
        </authorList>
    </citation>
    <scope>NUCLEOTIDE SEQUENCE [LARGE SCALE GENOMIC DNA]</scope>
    <source>
        <strain evidence="3">cv. Morex</strain>
    </source>
</reference>
<organism evidence="2 3">
    <name type="scientific">Hordeum vulgare subsp. vulgare</name>
    <name type="common">Domesticated barley</name>
    <dbReference type="NCBI Taxonomy" id="112509"/>
    <lineage>
        <taxon>Eukaryota</taxon>
        <taxon>Viridiplantae</taxon>
        <taxon>Streptophyta</taxon>
        <taxon>Embryophyta</taxon>
        <taxon>Tracheophyta</taxon>
        <taxon>Spermatophyta</taxon>
        <taxon>Magnoliopsida</taxon>
        <taxon>Liliopsida</taxon>
        <taxon>Poales</taxon>
        <taxon>Poaceae</taxon>
        <taxon>BOP clade</taxon>
        <taxon>Pooideae</taxon>
        <taxon>Triticodae</taxon>
        <taxon>Triticeae</taxon>
        <taxon>Hordeinae</taxon>
        <taxon>Hordeum</taxon>
    </lineage>
</organism>
<evidence type="ECO:0000259" key="1">
    <source>
        <dbReference type="Pfam" id="PF00646"/>
    </source>
</evidence>
<name>A0A8I6YJ11_HORVV</name>
<reference evidence="2" key="3">
    <citation type="submission" date="2022-01" db="UniProtKB">
        <authorList>
            <consortium name="EnsemblPlants"/>
        </authorList>
    </citation>
    <scope>IDENTIFICATION</scope>
    <source>
        <strain evidence="2">subsp. vulgare</strain>
    </source>
</reference>
<dbReference type="SUPFAM" id="SSF81383">
    <property type="entry name" value="F-box domain"/>
    <property type="match status" value="1"/>
</dbReference>
<evidence type="ECO:0000313" key="3">
    <source>
        <dbReference type="Proteomes" id="UP000011116"/>
    </source>
</evidence>
<sequence length="426" mass="46980">MGPPMCLATATIQPLARTIATMSRLRRSPAPPMEDDDLLGEILLRLPPQPSALPRASLVCRRWRRLVADPAFRRRFRAHHRRPPVLGFFSTLGNPTFTPALDPPDRIPAARFSLRLEEGDHYQFLGCRHGRALAVNMYPREFLLLWDPVTGDQTRLDVPPELYGYGTVILTGALLCAAGDQGHAHGDCRRPGHFQVALIATVIRSHSHLFATVYSSATGEWGEIISVPFIHSRIKASAAMKYFQPVITPTILIGNALYWSYVLGGACIIEFDLDTQRLAFIKPPPDAYAHDDTVFAVMPAEDGGLGLIVVTGFRAQLWKWKKAGVRHDDATWVLGRTVELDKLLPLGAAGKRKPLALVGFDEENNVTLVRTSCGIFMVHLQSMTFKRLCNSGGARDIHIYNAFPSFYDAGNGIGDGHGEGEALDDI</sequence>
<evidence type="ECO:0000313" key="2">
    <source>
        <dbReference type="EnsemblPlants" id="HORVU.MOREX.r3.7HG0738620.1"/>
    </source>
</evidence>
<proteinExistence type="predicted"/>
<dbReference type="Gramene" id="HORVU.MOREX.r3.7HG0738620.1">
    <property type="protein sequence ID" value="HORVU.MOREX.r3.7HG0738620.1"/>
    <property type="gene ID" value="HORVU.MOREX.r3.7HG0738620"/>
</dbReference>
<dbReference type="PANTHER" id="PTHR32133">
    <property type="entry name" value="OS07G0120400 PROTEIN"/>
    <property type="match status" value="1"/>
</dbReference>
<dbReference type="InterPro" id="IPR001810">
    <property type="entry name" value="F-box_dom"/>
</dbReference>
<dbReference type="PANTHER" id="PTHR32133:SF384">
    <property type="entry name" value="F-BOX DOMAIN-CONTAINING PROTEIN"/>
    <property type="match status" value="1"/>
</dbReference>
<dbReference type="EnsemblPlants" id="HORVU.MOREX.r3.7HG0738620.1">
    <property type="protein sequence ID" value="HORVU.MOREX.r3.7HG0738620.1"/>
    <property type="gene ID" value="HORVU.MOREX.r3.7HG0738620"/>
</dbReference>
<protein>
    <recommendedName>
        <fullName evidence="1">F-box domain-containing protein</fullName>
    </recommendedName>
</protein>
<dbReference type="InterPro" id="IPR036047">
    <property type="entry name" value="F-box-like_dom_sf"/>
</dbReference>
<accession>A0A8I6YJ11</accession>